<dbReference type="PRINTS" id="PR00320">
    <property type="entry name" value="GPROTEINBRPT"/>
</dbReference>
<feature type="domain" description="Peptidase M20 dimerisation" evidence="8">
    <location>
        <begin position="626"/>
        <end position="765"/>
    </location>
</feature>
<dbReference type="AlphaFoldDB" id="A0A9P6CJL8"/>
<evidence type="ECO:0000256" key="1">
    <source>
        <dbReference type="ARBA" id="ARBA00006247"/>
    </source>
</evidence>
<dbReference type="Gene3D" id="3.30.70.360">
    <property type="match status" value="1"/>
</dbReference>
<keyword evidence="5" id="KW-0677">Repeat</keyword>
<dbReference type="InterPro" id="IPR002933">
    <property type="entry name" value="Peptidase_M20"/>
</dbReference>
<dbReference type="GO" id="GO:0046872">
    <property type="term" value="F:metal ion binding"/>
    <property type="evidence" value="ECO:0007669"/>
    <property type="project" value="UniProtKB-KW"/>
</dbReference>
<dbReference type="Pfam" id="PF01546">
    <property type="entry name" value="Peptidase_M20"/>
    <property type="match status" value="1"/>
</dbReference>
<dbReference type="PIRSF" id="PIRSF037237">
    <property type="entry name" value="Peptidase_WD_repeats_DUG2"/>
    <property type="match status" value="1"/>
</dbReference>
<evidence type="ECO:0000259" key="8">
    <source>
        <dbReference type="Pfam" id="PF07687"/>
    </source>
</evidence>
<dbReference type="Proteomes" id="UP000807353">
    <property type="component" value="Unassembled WGS sequence"/>
</dbReference>
<gene>
    <name evidence="9" type="ORF">BDZ94DRAFT_1259816</name>
</gene>
<dbReference type="PANTHER" id="PTHR43270">
    <property type="entry name" value="BETA-ALA-HIS DIPEPTIDASE"/>
    <property type="match status" value="1"/>
</dbReference>
<dbReference type="InterPro" id="IPR017149">
    <property type="entry name" value="GSH_degradosome_Dug2"/>
</dbReference>
<dbReference type="OrthoDB" id="7832001at2759"/>
<keyword evidence="6" id="KW-0378">Hydrolase</keyword>
<protein>
    <recommendedName>
        <fullName evidence="8">Peptidase M20 dimerisation domain-containing protein</fullName>
    </recommendedName>
</protein>
<evidence type="ECO:0000256" key="3">
    <source>
        <dbReference type="ARBA" id="ARBA00022670"/>
    </source>
</evidence>
<dbReference type="Pfam" id="PF00400">
    <property type="entry name" value="WD40"/>
    <property type="match status" value="4"/>
</dbReference>
<dbReference type="InterPro" id="IPR001680">
    <property type="entry name" value="WD40_rpt"/>
</dbReference>
<evidence type="ECO:0000256" key="5">
    <source>
        <dbReference type="ARBA" id="ARBA00022737"/>
    </source>
</evidence>
<comment type="caution">
    <text evidence="9">The sequence shown here is derived from an EMBL/GenBank/DDBJ whole genome shotgun (WGS) entry which is preliminary data.</text>
</comment>
<dbReference type="Pfam" id="PF07687">
    <property type="entry name" value="M20_dimer"/>
    <property type="match status" value="1"/>
</dbReference>
<dbReference type="SUPFAM" id="SSF53187">
    <property type="entry name" value="Zn-dependent exopeptidases"/>
    <property type="match status" value="1"/>
</dbReference>
<dbReference type="GO" id="GO:0006508">
    <property type="term" value="P:proteolysis"/>
    <property type="evidence" value="ECO:0007669"/>
    <property type="project" value="UniProtKB-KW"/>
</dbReference>
<keyword evidence="3" id="KW-0645">Protease</keyword>
<dbReference type="InterPro" id="IPR011047">
    <property type="entry name" value="Quinoprotein_ADH-like_sf"/>
</dbReference>
<comment type="similarity">
    <text evidence="1">Belongs to the peptidase M20A family.</text>
</comment>
<dbReference type="PANTHER" id="PTHR43270:SF8">
    <property type="entry name" value="DI- AND TRIPEPTIDASE DUG2-RELATED"/>
    <property type="match status" value="1"/>
</dbReference>
<dbReference type="InterPro" id="IPR015943">
    <property type="entry name" value="WD40/YVTN_repeat-like_dom_sf"/>
</dbReference>
<feature type="repeat" description="WD" evidence="7">
    <location>
        <begin position="29"/>
        <end position="61"/>
    </location>
</feature>
<name>A0A9P6CJL8_9AGAR</name>
<evidence type="ECO:0000256" key="2">
    <source>
        <dbReference type="ARBA" id="ARBA00022574"/>
    </source>
</evidence>
<dbReference type="PROSITE" id="PS50082">
    <property type="entry name" value="WD_REPEATS_2"/>
    <property type="match status" value="2"/>
</dbReference>
<keyword evidence="10" id="KW-1185">Reference proteome</keyword>
<evidence type="ECO:0000313" key="10">
    <source>
        <dbReference type="Proteomes" id="UP000807353"/>
    </source>
</evidence>
<dbReference type="PROSITE" id="PS50294">
    <property type="entry name" value="WD_REPEATS_REGION"/>
    <property type="match status" value="1"/>
</dbReference>
<accession>A0A9P6CJL8</accession>
<proteinExistence type="inferred from homology"/>
<dbReference type="InterPro" id="IPR011650">
    <property type="entry name" value="Peptidase_M20_dimer"/>
</dbReference>
<sequence>MSQSSASPIPHPSLSRDLQSDASIPNLLHSLHESHSSVLSLAASDDYIFSGSENQDISVWDKEMFTLKSTLKGHTGSVLALEYAREKQWLFSSSGDSTVRIWSTTSLSPIYVLDPYLETDAGDLFSLAWSPSLQTIYVGCQNTSLQWYDFREPISPPSSSSSPPEFYPLTDPPTYSISGALTPSTSATSVRKVHKFFDSYPQYERRPADIYAKNSTSFINGASSPESEHYIPVYGTLNIPASNVIDSAHYGYIYCMTILEGNTVQLATGSGDETVKLWNCANQYPILMHEFECTHGAILALVARGDTIYAGCQDGYVKVLDLETKTLVRTIIVQEGVDILSMSKIDSDLYTCSSNGWIKRWSASFDCTASWKGHEGIVLSSAITHCDGKENALRLITGGNDDYIKVWEVQAPKGRTDTFPYRQISIAENSKILANADLLPPANTMTFALSKFISIPSVSSSSNHTEDCRQAAIWLKKCLGQLGARTSLLPTGEGKNPLVLGTFNGTKAEKPKPRILFYGHYDVIPAPIQGWDSDPFTLTGRNGYLYGRGVTDDKGPIIAVACAAAELLSRKALDLDLVFLIEGEEECGSPGFGDAVRQHKDLIGEIDAILVSNSTWIGEDRPCITYGLRGVVHCTLEISNNRPDLHSGIEGGDVAEPMFDMVKLLSTLTDGQRVVQVPGFYDRVRPQTEGEKDLYKLLSDVTERPAASLSSRWREPSLTIHSLEISGPKNATVIPSLVKAQVSLRIVPDQDLDTIIHALCTYLESSFRALKSPNVLQINVEHTADWWLGNLDDPWFEALESAVQEVWGLEPLRIREGGSIPSVPYLEKEFKCHALHLPMGQSSDQAHLPNERISLVNLHKGKAVVERFFLNVAEKKLLSR</sequence>
<evidence type="ECO:0000256" key="4">
    <source>
        <dbReference type="ARBA" id="ARBA00022723"/>
    </source>
</evidence>
<dbReference type="InterPro" id="IPR051458">
    <property type="entry name" value="Cyt/Met_Dipeptidase"/>
</dbReference>
<dbReference type="SMART" id="SM00320">
    <property type="entry name" value="WD40"/>
    <property type="match status" value="7"/>
</dbReference>
<feature type="repeat" description="WD" evidence="7">
    <location>
        <begin position="71"/>
        <end position="112"/>
    </location>
</feature>
<evidence type="ECO:0000256" key="7">
    <source>
        <dbReference type="PROSITE-ProRule" id="PRU00221"/>
    </source>
</evidence>
<dbReference type="SUPFAM" id="SSF50998">
    <property type="entry name" value="Quinoprotein alcohol dehydrogenase-like"/>
    <property type="match status" value="1"/>
</dbReference>
<dbReference type="GO" id="GO:0008233">
    <property type="term" value="F:peptidase activity"/>
    <property type="evidence" value="ECO:0007669"/>
    <property type="project" value="UniProtKB-KW"/>
</dbReference>
<dbReference type="InterPro" id="IPR020472">
    <property type="entry name" value="WD40_PAC1"/>
</dbReference>
<organism evidence="9 10">
    <name type="scientific">Collybia nuda</name>
    <dbReference type="NCBI Taxonomy" id="64659"/>
    <lineage>
        <taxon>Eukaryota</taxon>
        <taxon>Fungi</taxon>
        <taxon>Dikarya</taxon>
        <taxon>Basidiomycota</taxon>
        <taxon>Agaricomycotina</taxon>
        <taxon>Agaricomycetes</taxon>
        <taxon>Agaricomycetidae</taxon>
        <taxon>Agaricales</taxon>
        <taxon>Tricholomatineae</taxon>
        <taxon>Clitocybaceae</taxon>
        <taxon>Collybia</taxon>
    </lineage>
</organism>
<dbReference type="GO" id="GO:0006751">
    <property type="term" value="P:glutathione catabolic process"/>
    <property type="evidence" value="ECO:0007669"/>
    <property type="project" value="InterPro"/>
</dbReference>
<keyword evidence="2 7" id="KW-0853">WD repeat</keyword>
<reference evidence="9" key="1">
    <citation type="submission" date="2020-11" db="EMBL/GenBank/DDBJ databases">
        <authorList>
            <consortium name="DOE Joint Genome Institute"/>
            <person name="Ahrendt S."/>
            <person name="Riley R."/>
            <person name="Andreopoulos W."/>
            <person name="Labutti K."/>
            <person name="Pangilinan J."/>
            <person name="Ruiz-Duenas F.J."/>
            <person name="Barrasa J.M."/>
            <person name="Sanchez-Garcia M."/>
            <person name="Camarero S."/>
            <person name="Miyauchi S."/>
            <person name="Serrano A."/>
            <person name="Linde D."/>
            <person name="Babiker R."/>
            <person name="Drula E."/>
            <person name="Ayuso-Fernandez I."/>
            <person name="Pacheco R."/>
            <person name="Padilla G."/>
            <person name="Ferreira P."/>
            <person name="Barriuso J."/>
            <person name="Kellner H."/>
            <person name="Castanera R."/>
            <person name="Alfaro M."/>
            <person name="Ramirez L."/>
            <person name="Pisabarro A.G."/>
            <person name="Kuo A."/>
            <person name="Tritt A."/>
            <person name="Lipzen A."/>
            <person name="He G."/>
            <person name="Yan M."/>
            <person name="Ng V."/>
            <person name="Cullen D."/>
            <person name="Martin F."/>
            <person name="Rosso M.-N."/>
            <person name="Henrissat B."/>
            <person name="Hibbett D."/>
            <person name="Martinez A.T."/>
            <person name="Grigoriev I.V."/>
        </authorList>
    </citation>
    <scope>NUCLEOTIDE SEQUENCE</scope>
    <source>
        <strain evidence="9">CBS 247.69</strain>
    </source>
</reference>
<dbReference type="Gene3D" id="2.130.10.10">
    <property type="entry name" value="YVTN repeat-like/Quinoprotein amine dehydrogenase"/>
    <property type="match status" value="2"/>
</dbReference>
<keyword evidence="4" id="KW-0479">Metal-binding</keyword>
<dbReference type="EMBL" id="MU150266">
    <property type="protein sequence ID" value="KAF9462984.1"/>
    <property type="molecule type" value="Genomic_DNA"/>
</dbReference>
<evidence type="ECO:0000256" key="6">
    <source>
        <dbReference type="ARBA" id="ARBA00022801"/>
    </source>
</evidence>
<dbReference type="Gene3D" id="3.40.630.10">
    <property type="entry name" value="Zn peptidases"/>
    <property type="match status" value="1"/>
</dbReference>
<evidence type="ECO:0000313" key="9">
    <source>
        <dbReference type="EMBL" id="KAF9462984.1"/>
    </source>
</evidence>